<keyword evidence="2" id="KW-0479">Metal-binding</keyword>
<evidence type="ECO:0000313" key="4">
    <source>
        <dbReference type="EMBL" id="MDE5412398.1"/>
    </source>
</evidence>
<dbReference type="Gene3D" id="3.60.21.10">
    <property type="match status" value="1"/>
</dbReference>
<protein>
    <recommendedName>
        <fullName evidence="2">Phosphoesterase</fullName>
        <ecNumber evidence="2">3.1.4.-</ecNumber>
    </recommendedName>
</protein>
<comment type="similarity">
    <text evidence="1 2">Belongs to the metallophosphoesterase superfamily. YfcE family.</text>
</comment>
<accession>A0ABT5VAA7</accession>
<dbReference type="SUPFAM" id="SSF56300">
    <property type="entry name" value="Metallo-dependent phosphatases"/>
    <property type="match status" value="1"/>
</dbReference>
<dbReference type="EMBL" id="JAOTPO010000002">
    <property type="protein sequence ID" value="MDE5412398.1"/>
    <property type="molecule type" value="Genomic_DNA"/>
</dbReference>
<name>A0ABT5VAA7_9BACI</name>
<dbReference type="NCBIfam" id="TIGR00040">
    <property type="entry name" value="yfcE"/>
    <property type="match status" value="1"/>
</dbReference>
<organism evidence="4 5">
    <name type="scientific">Alkalihalobacterium chitinilyticum</name>
    <dbReference type="NCBI Taxonomy" id="2980103"/>
    <lineage>
        <taxon>Bacteria</taxon>
        <taxon>Bacillati</taxon>
        <taxon>Bacillota</taxon>
        <taxon>Bacilli</taxon>
        <taxon>Bacillales</taxon>
        <taxon>Bacillaceae</taxon>
        <taxon>Alkalihalobacterium</taxon>
    </lineage>
</organism>
<dbReference type="InterPro" id="IPR024654">
    <property type="entry name" value="Calcineurin-like_PHP_lpxH"/>
</dbReference>
<dbReference type="PANTHER" id="PTHR11124">
    <property type="entry name" value="VACUOLAR SORTING PROTEIN VPS29"/>
    <property type="match status" value="1"/>
</dbReference>
<dbReference type="InterPro" id="IPR000979">
    <property type="entry name" value="Phosphodiesterase_MJ0936/Vps29"/>
</dbReference>
<keyword evidence="5" id="KW-1185">Reference proteome</keyword>
<dbReference type="RefSeq" id="WP_275117031.1">
    <property type="nucleotide sequence ID" value="NZ_JAOTPO010000002.1"/>
</dbReference>
<evidence type="ECO:0000259" key="3">
    <source>
        <dbReference type="Pfam" id="PF12850"/>
    </source>
</evidence>
<comment type="caution">
    <text evidence="4">The sequence shown here is derived from an EMBL/GenBank/DDBJ whole genome shotgun (WGS) entry which is preliminary data.</text>
</comment>
<evidence type="ECO:0000256" key="2">
    <source>
        <dbReference type="RuleBase" id="RU362039"/>
    </source>
</evidence>
<gene>
    <name evidence="4" type="ORF">N7Z68_03300</name>
</gene>
<evidence type="ECO:0000256" key="1">
    <source>
        <dbReference type="ARBA" id="ARBA00008950"/>
    </source>
</evidence>
<dbReference type="Proteomes" id="UP001148125">
    <property type="component" value="Unassembled WGS sequence"/>
</dbReference>
<evidence type="ECO:0000313" key="5">
    <source>
        <dbReference type="Proteomes" id="UP001148125"/>
    </source>
</evidence>
<feature type="domain" description="Calcineurin-like phosphoesterase" evidence="3">
    <location>
        <begin position="3"/>
        <end position="147"/>
    </location>
</feature>
<dbReference type="EC" id="3.1.4.-" evidence="2"/>
<comment type="cofactor">
    <cofactor evidence="2">
        <name>a divalent metal cation</name>
        <dbReference type="ChEBI" id="CHEBI:60240"/>
    </cofactor>
</comment>
<dbReference type="InterPro" id="IPR029052">
    <property type="entry name" value="Metallo-depent_PP-like"/>
</dbReference>
<reference evidence="4" key="1">
    <citation type="submission" date="2024-05" db="EMBL/GenBank/DDBJ databases">
        <title>Alkalihalobacillus sp. strain MEB203 novel alkaliphilic bacterium from Lonar Lake, India.</title>
        <authorList>
            <person name="Joshi A."/>
            <person name="Thite S."/>
            <person name="Mengade P."/>
        </authorList>
    </citation>
    <scope>NUCLEOTIDE SEQUENCE</scope>
    <source>
        <strain evidence="4">MEB 203</strain>
    </source>
</reference>
<dbReference type="Pfam" id="PF12850">
    <property type="entry name" value="Metallophos_2"/>
    <property type="match status" value="1"/>
</dbReference>
<proteinExistence type="inferred from homology"/>
<sequence>MVKILIVSDSHGWKTELANVIDRHRDEVNYMIHCGDSELEGDAKQLKGVNVVRGNCDWGTDFPEDAMIQITDDILLYATHGHHYNVKMTYVPLTYRAEEVGARLVCFGHSHVATTFKENDVIYINPGSLRLPRNRKEYTYCLCTIDKNSVDVTFYTIEGNIVEELSTRYNM</sequence>